<name>A0A6A6FH03_9PEZI</name>
<proteinExistence type="predicted"/>
<dbReference type="Proteomes" id="UP000799539">
    <property type="component" value="Unassembled WGS sequence"/>
</dbReference>
<feature type="region of interest" description="Disordered" evidence="1">
    <location>
        <begin position="1"/>
        <end position="48"/>
    </location>
</feature>
<evidence type="ECO:0000313" key="3">
    <source>
        <dbReference type="Proteomes" id="UP000799539"/>
    </source>
</evidence>
<accession>A0A6A6FH03</accession>
<organism evidence="2 3">
    <name type="scientific">Cercospora zeae-maydis SCOH1-5</name>
    <dbReference type="NCBI Taxonomy" id="717836"/>
    <lineage>
        <taxon>Eukaryota</taxon>
        <taxon>Fungi</taxon>
        <taxon>Dikarya</taxon>
        <taxon>Ascomycota</taxon>
        <taxon>Pezizomycotina</taxon>
        <taxon>Dothideomycetes</taxon>
        <taxon>Dothideomycetidae</taxon>
        <taxon>Mycosphaerellales</taxon>
        <taxon>Mycosphaerellaceae</taxon>
        <taxon>Cercospora</taxon>
    </lineage>
</organism>
<dbReference type="OrthoDB" id="3800738at2759"/>
<dbReference type="EMBL" id="ML992672">
    <property type="protein sequence ID" value="KAF2212702.1"/>
    <property type="molecule type" value="Genomic_DNA"/>
</dbReference>
<evidence type="ECO:0000256" key="1">
    <source>
        <dbReference type="SAM" id="MobiDB-lite"/>
    </source>
</evidence>
<dbReference type="AlphaFoldDB" id="A0A6A6FH03"/>
<protein>
    <submittedName>
        <fullName evidence="2">Uncharacterized protein</fullName>
    </submittedName>
</protein>
<reference evidence="2" key="1">
    <citation type="journal article" date="2020" name="Stud. Mycol.">
        <title>101 Dothideomycetes genomes: a test case for predicting lifestyles and emergence of pathogens.</title>
        <authorList>
            <person name="Haridas S."/>
            <person name="Albert R."/>
            <person name="Binder M."/>
            <person name="Bloem J."/>
            <person name="Labutti K."/>
            <person name="Salamov A."/>
            <person name="Andreopoulos B."/>
            <person name="Baker S."/>
            <person name="Barry K."/>
            <person name="Bills G."/>
            <person name="Bluhm B."/>
            <person name="Cannon C."/>
            <person name="Castanera R."/>
            <person name="Culley D."/>
            <person name="Daum C."/>
            <person name="Ezra D."/>
            <person name="Gonzalez J."/>
            <person name="Henrissat B."/>
            <person name="Kuo A."/>
            <person name="Liang C."/>
            <person name="Lipzen A."/>
            <person name="Lutzoni F."/>
            <person name="Magnuson J."/>
            <person name="Mondo S."/>
            <person name="Nolan M."/>
            <person name="Ohm R."/>
            <person name="Pangilinan J."/>
            <person name="Park H.-J."/>
            <person name="Ramirez L."/>
            <person name="Alfaro M."/>
            <person name="Sun H."/>
            <person name="Tritt A."/>
            <person name="Yoshinaga Y."/>
            <person name="Zwiers L.-H."/>
            <person name="Turgeon B."/>
            <person name="Goodwin S."/>
            <person name="Spatafora J."/>
            <person name="Crous P."/>
            <person name="Grigoriev I."/>
        </authorList>
    </citation>
    <scope>NUCLEOTIDE SEQUENCE</scope>
    <source>
        <strain evidence="2">SCOH1-5</strain>
    </source>
</reference>
<evidence type="ECO:0000313" key="2">
    <source>
        <dbReference type="EMBL" id="KAF2212702.1"/>
    </source>
</evidence>
<sequence length="358" mass="39590">MPKRKAPATELELRAKRTPSSPGSAAELAPEHARYTGPSSLSATEGKKTTAAQRLSNVTELSRRFCSSFLWESYSLPCHGGVLVQRGFHRDIRVGRWRELVRCGEERIERSAGLEKSTLRMPSAVAPVQYQEWDHRRRADEIKVFSRPEASWRRMLCSQPPVKTIVFRSPLFGEFEFVLQTAEWARLGRRVFLLYMGFPSSAPDEEGGQVFTPGLKRSAYQCTEAGGLASYVAEKMSMLGSPLFCWVDWQVTTCTQVADGMSLNPTWDLSIIPHSPTSQPPPRTLAAHSAALSARQLAQPQHLSLISSLKSYTATYATTVVDKITLGLAAKIVTRDDEISTVTACLTPARGHSHPSKG</sequence>
<gene>
    <name evidence="2" type="ORF">CERZMDRAFT_84347</name>
</gene>
<keyword evidence="3" id="KW-1185">Reference proteome</keyword>